<protein>
    <submittedName>
        <fullName evidence="1">Uncharacterized protein</fullName>
    </submittedName>
</protein>
<accession>J0MNC3</accession>
<dbReference type="EMBL" id="AKFT01000226">
    <property type="protein sequence ID" value="EJF35709.1"/>
    <property type="molecule type" value="Genomic_DNA"/>
</dbReference>
<comment type="caution">
    <text evidence="1">The sequence shown here is derived from an EMBL/GenBank/DDBJ whole genome shotgun (WGS) entry which is preliminary data.</text>
</comment>
<reference evidence="1 2" key="1">
    <citation type="submission" date="2012-05" db="EMBL/GenBank/DDBJ databases">
        <authorList>
            <person name="Harkins D.M."/>
            <person name="Madupu R."/>
            <person name="Durkin A.S."/>
            <person name="Torralba M."/>
            <person name="Methe B."/>
            <person name="Sutton G.G."/>
            <person name="Nelson K.E."/>
        </authorList>
    </citation>
    <scope>NUCLEOTIDE SEQUENCE [LARGE SCALE GENOMIC DNA]</scope>
    <source>
        <strain evidence="1 2">F0489</strain>
    </source>
</reference>
<dbReference type="PATRIC" id="fig|1125718.3.peg.2904"/>
<dbReference type="AlphaFoldDB" id="J0MNC3"/>
<evidence type="ECO:0000313" key="2">
    <source>
        <dbReference type="Proteomes" id="UP000002941"/>
    </source>
</evidence>
<keyword evidence="2" id="KW-1185">Reference proteome</keyword>
<name>J0MNC3_9ACTO</name>
<gene>
    <name evidence="1" type="ORF">HMPREF1318_1250</name>
</gene>
<dbReference type="Proteomes" id="UP000002941">
    <property type="component" value="Unassembled WGS sequence"/>
</dbReference>
<evidence type="ECO:0000313" key="1">
    <source>
        <dbReference type="EMBL" id="EJF35709.1"/>
    </source>
</evidence>
<proteinExistence type="predicted"/>
<organism evidence="1 2">
    <name type="scientific">Actinomyces massiliensis F0489</name>
    <dbReference type="NCBI Taxonomy" id="1125718"/>
    <lineage>
        <taxon>Bacteria</taxon>
        <taxon>Bacillati</taxon>
        <taxon>Actinomycetota</taxon>
        <taxon>Actinomycetes</taxon>
        <taxon>Actinomycetales</taxon>
        <taxon>Actinomycetaceae</taxon>
        <taxon>Actinomyces</taxon>
    </lineage>
</organism>
<sequence>MSSLEVPPPPVHRSGDLALPYSVDLRGALRRAWAAMTRRRRS</sequence>